<comment type="caution">
    <text evidence="8">The sequence shown here is derived from an EMBL/GenBank/DDBJ whole genome shotgun (WGS) entry which is preliminary data.</text>
</comment>
<evidence type="ECO:0000256" key="5">
    <source>
        <dbReference type="PROSITE-ProRule" id="PRU00339"/>
    </source>
</evidence>
<evidence type="ECO:0000259" key="7">
    <source>
        <dbReference type="SMART" id="SM00727"/>
    </source>
</evidence>
<dbReference type="Gene3D" id="1.25.40.10">
    <property type="entry name" value="Tetratricopeptide repeat domain"/>
    <property type="match status" value="3"/>
</dbReference>
<evidence type="ECO:0000313" key="9">
    <source>
        <dbReference type="Proteomes" id="UP001301350"/>
    </source>
</evidence>
<feature type="repeat" description="TPR" evidence="5">
    <location>
        <begin position="13"/>
        <end position="46"/>
    </location>
</feature>
<dbReference type="PANTHER" id="PTHR22904">
    <property type="entry name" value="TPR REPEAT CONTAINING PROTEIN"/>
    <property type="match status" value="1"/>
</dbReference>
<dbReference type="InterPro" id="IPR041243">
    <property type="entry name" value="STI1/HOP_DP"/>
</dbReference>
<dbReference type="PROSITE" id="PS50293">
    <property type="entry name" value="TPR_REGION"/>
    <property type="match status" value="1"/>
</dbReference>
<dbReference type="SMART" id="SM00028">
    <property type="entry name" value="TPR"/>
    <property type="match status" value="9"/>
</dbReference>
<dbReference type="Pfam" id="PF13181">
    <property type="entry name" value="TPR_8"/>
    <property type="match status" value="2"/>
</dbReference>
<name>A0AAV9J0T7_CYACA</name>
<dbReference type="PANTHER" id="PTHR22904:SF523">
    <property type="entry name" value="STRESS-INDUCED-PHOSPHOPROTEIN 1"/>
    <property type="match status" value="1"/>
</dbReference>
<dbReference type="Pfam" id="PF00515">
    <property type="entry name" value="TPR_1"/>
    <property type="match status" value="3"/>
</dbReference>
<evidence type="ECO:0000256" key="1">
    <source>
        <dbReference type="ARBA" id="ARBA00004496"/>
    </source>
</evidence>
<reference evidence="8 9" key="1">
    <citation type="submission" date="2022-07" db="EMBL/GenBank/DDBJ databases">
        <title>Genome-wide signatures of adaptation to extreme environments.</title>
        <authorList>
            <person name="Cho C.H."/>
            <person name="Yoon H.S."/>
        </authorList>
    </citation>
    <scope>NUCLEOTIDE SEQUENCE [LARGE SCALE GENOMIC DNA]</scope>
    <source>
        <strain evidence="8 9">DBV 063 E5</strain>
    </source>
</reference>
<comment type="subcellular location">
    <subcellularLocation>
        <location evidence="1">Cytoplasm</location>
    </subcellularLocation>
</comment>
<evidence type="ECO:0000256" key="2">
    <source>
        <dbReference type="ARBA" id="ARBA00022490"/>
    </source>
</evidence>
<feature type="repeat" description="TPR" evidence="5">
    <location>
        <begin position="318"/>
        <end position="351"/>
    </location>
</feature>
<feature type="repeat" description="TPR" evidence="5">
    <location>
        <begin position="446"/>
        <end position="479"/>
    </location>
</feature>
<dbReference type="InterPro" id="IPR006636">
    <property type="entry name" value="STI1_HS-bd"/>
</dbReference>
<proteinExistence type="predicted"/>
<feature type="domain" description="STI1" evidence="7">
    <location>
        <begin position="151"/>
        <end position="189"/>
    </location>
</feature>
<dbReference type="SUPFAM" id="SSF48452">
    <property type="entry name" value="TPR-like"/>
    <property type="match status" value="3"/>
</dbReference>
<evidence type="ECO:0000256" key="6">
    <source>
        <dbReference type="SAM" id="MobiDB-lite"/>
    </source>
</evidence>
<keyword evidence="4 5" id="KW-0802">TPR repeat</keyword>
<feature type="region of interest" description="Disordered" evidence="6">
    <location>
        <begin position="200"/>
        <end position="235"/>
    </location>
</feature>
<dbReference type="InterPro" id="IPR019734">
    <property type="entry name" value="TPR_rpt"/>
</dbReference>
<dbReference type="InterPro" id="IPR011990">
    <property type="entry name" value="TPR-like_helical_dom_sf"/>
</dbReference>
<dbReference type="FunFam" id="1.25.40.10:FF:000020">
    <property type="entry name" value="Stress-induced phosphoprotein 1"/>
    <property type="match status" value="1"/>
</dbReference>
<dbReference type="Pfam" id="PF17830">
    <property type="entry name" value="STI1-HOP_DP"/>
    <property type="match status" value="2"/>
</dbReference>
<evidence type="ECO:0000256" key="3">
    <source>
        <dbReference type="ARBA" id="ARBA00022737"/>
    </source>
</evidence>
<feature type="repeat" description="TPR" evidence="5">
    <location>
        <begin position="412"/>
        <end position="445"/>
    </location>
</feature>
<dbReference type="FunFam" id="1.25.40.10:FF:000027">
    <property type="entry name" value="stress-induced-phosphoprotein 1 isoform X1"/>
    <property type="match status" value="1"/>
</dbReference>
<protein>
    <recommendedName>
        <fullName evidence="7">STI1 domain-containing protein</fullName>
    </recommendedName>
</protein>
<dbReference type="SMART" id="SM00727">
    <property type="entry name" value="STI1"/>
    <property type="match status" value="2"/>
</dbReference>
<evidence type="ECO:0000256" key="4">
    <source>
        <dbReference type="ARBA" id="ARBA00022803"/>
    </source>
</evidence>
<keyword evidence="9" id="KW-1185">Reference proteome</keyword>
<dbReference type="GO" id="GO:0005737">
    <property type="term" value="C:cytoplasm"/>
    <property type="evidence" value="ECO:0007669"/>
    <property type="project" value="UniProtKB-SubCell"/>
</dbReference>
<accession>A0AAV9J0T7</accession>
<dbReference type="AlphaFoldDB" id="A0AAV9J0T7"/>
<dbReference type="PROSITE" id="PS50005">
    <property type="entry name" value="TPR"/>
    <property type="match status" value="6"/>
</dbReference>
<keyword evidence="3" id="KW-0677">Repeat</keyword>
<keyword evidence="2" id="KW-0963">Cytoplasm</keyword>
<dbReference type="FunFam" id="1.10.260.100:FF:000002">
    <property type="entry name" value="Stress-induced-phosphoprotein 1 (Hsp70/Hsp90-organizing)"/>
    <property type="match status" value="1"/>
</dbReference>
<sequence length="561" mass="62300">MSSTTSKPNTEDATAWKQRGNEAFAAKRYDEAIEHFSRALTHDDTQHVLYSNRSAAYASKGAYAEALADAERCVALAPDWVKGYSRKGAALLGLGRLAEARAAFEDGLQRDADNAGLRQGLADVERAEATSGRGGAPSGLPAELLARLASDPRAQALLRDPQVMQALQRLRDPSGMMEALQNPKLQELFGLVASDMDMPEADVETSEEAANGQHSEHTTDAAAEPTTHTETGVDLDAHREAERLKSEGNAAYKRRDFDSALEHYRKAQELEPNNLVHLVNEAAVHFERRDYAKTIELCQWAIDRNRDEQLGTDFKLVARAYARMGNAHEHLNDLAAAIDAYEKSLLEHHDDRVLLKLQACRRRKKQLDEEAYIDVDKSEQEREAGNTAFKAGDFPQAIEHYTEAHKRNPRDPIPLSNRAAAYIKLGALPSAIKDVDRALELDPKFVRAYARKGQAHFAMKEYHRALDAYEKGLEVDPNHAELRDGYMRVMMAIHNSNEADPERAERALADPEIQAILMDPQMNILLKQMESDPSAAQRAMQNPGVASKIRKLVAAGVVRMG</sequence>
<dbReference type="GO" id="GO:0051879">
    <property type="term" value="F:Hsp90 protein binding"/>
    <property type="evidence" value="ECO:0007669"/>
    <property type="project" value="TreeGrafter"/>
</dbReference>
<gene>
    <name evidence="8" type="ORF">CDCA_CDCA14G3921</name>
</gene>
<dbReference type="Pfam" id="PF13432">
    <property type="entry name" value="TPR_16"/>
    <property type="match status" value="1"/>
</dbReference>
<evidence type="ECO:0000313" key="8">
    <source>
        <dbReference type="EMBL" id="KAK4537896.1"/>
    </source>
</evidence>
<dbReference type="FunFam" id="1.25.40.10:FF:000010">
    <property type="entry name" value="Stress-induced phosphoprotein 1"/>
    <property type="match status" value="1"/>
</dbReference>
<dbReference type="Gene3D" id="1.10.260.100">
    <property type="match status" value="2"/>
</dbReference>
<feature type="domain" description="STI1" evidence="7">
    <location>
        <begin position="510"/>
        <end position="549"/>
    </location>
</feature>
<dbReference type="Proteomes" id="UP001301350">
    <property type="component" value="Unassembled WGS sequence"/>
</dbReference>
<dbReference type="EMBL" id="JANCYW010000014">
    <property type="protein sequence ID" value="KAK4537896.1"/>
    <property type="molecule type" value="Genomic_DNA"/>
</dbReference>
<feature type="repeat" description="TPR" evidence="5">
    <location>
        <begin position="241"/>
        <end position="274"/>
    </location>
</feature>
<feature type="repeat" description="TPR" evidence="5">
    <location>
        <begin position="378"/>
        <end position="411"/>
    </location>
</feature>
<organism evidence="8 9">
    <name type="scientific">Cyanidium caldarium</name>
    <name type="common">Red alga</name>
    <dbReference type="NCBI Taxonomy" id="2771"/>
    <lineage>
        <taxon>Eukaryota</taxon>
        <taxon>Rhodophyta</taxon>
        <taxon>Bangiophyceae</taxon>
        <taxon>Cyanidiales</taxon>
        <taxon>Cyanidiaceae</taxon>
        <taxon>Cyanidium</taxon>
    </lineage>
</organism>